<keyword evidence="3" id="KW-1185">Reference proteome</keyword>
<dbReference type="Proteomes" id="UP000184032">
    <property type="component" value="Unassembled WGS sequence"/>
</dbReference>
<proteinExistence type="predicted"/>
<protein>
    <submittedName>
        <fullName evidence="2">Putative signal transducing protein</fullName>
    </submittedName>
</protein>
<sequence>MDDVNIVTLTVVSSNFELSMVVGTLEENNIPYLLRNYDAGNYMRLLTGSAMSSTEVLVEENSYTKAKDLIMLVLGHE</sequence>
<evidence type="ECO:0000313" key="2">
    <source>
        <dbReference type="EMBL" id="SHH55860.1"/>
    </source>
</evidence>
<dbReference type="OrthoDB" id="1698375at2"/>
<dbReference type="STRING" id="1120995.SAMN02745245_01597"/>
<accession>A0A1M5TZ26</accession>
<dbReference type="EMBL" id="FQXI01000013">
    <property type="protein sequence ID" value="SHH55860.1"/>
    <property type="molecule type" value="Genomic_DNA"/>
</dbReference>
<gene>
    <name evidence="2" type="ORF">SAMN02745245_01597</name>
</gene>
<dbReference type="InterPro" id="IPR018551">
    <property type="entry name" value="DUF2007"/>
</dbReference>
<organism evidence="2 3">
    <name type="scientific">Anaerosphaera aminiphila DSM 21120</name>
    <dbReference type="NCBI Taxonomy" id="1120995"/>
    <lineage>
        <taxon>Bacteria</taxon>
        <taxon>Bacillati</taxon>
        <taxon>Bacillota</taxon>
        <taxon>Tissierellia</taxon>
        <taxon>Tissierellales</taxon>
        <taxon>Peptoniphilaceae</taxon>
        <taxon>Anaerosphaera</taxon>
    </lineage>
</organism>
<dbReference type="AlphaFoldDB" id="A0A1M5TZ26"/>
<dbReference type="Pfam" id="PF09413">
    <property type="entry name" value="DUF2007"/>
    <property type="match status" value="1"/>
</dbReference>
<name>A0A1M5TZ26_9FIRM</name>
<feature type="domain" description="DUF2007" evidence="1">
    <location>
        <begin position="12"/>
        <end position="70"/>
    </location>
</feature>
<evidence type="ECO:0000259" key="1">
    <source>
        <dbReference type="Pfam" id="PF09413"/>
    </source>
</evidence>
<evidence type="ECO:0000313" key="3">
    <source>
        <dbReference type="Proteomes" id="UP000184032"/>
    </source>
</evidence>
<reference evidence="2 3" key="1">
    <citation type="submission" date="2016-11" db="EMBL/GenBank/DDBJ databases">
        <authorList>
            <person name="Jaros S."/>
            <person name="Januszkiewicz K."/>
            <person name="Wedrychowicz H."/>
        </authorList>
    </citation>
    <scope>NUCLEOTIDE SEQUENCE [LARGE SCALE GENOMIC DNA]</scope>
    <source>
        <strain evidence="2 3">DSM 21120</strain>
    </source>
</reference>
<dbReference type="RefSeq" id="WP_073185199.1">
    <property type="nucleotide sequence ID" value="NZ_FQXI01000013.1"/>
</dbReference>